<gene>
    <name evidence="1" type="ORF">FA95DRAFT_1565112</name>
</gene>
<dbReference type="Proteomes" id="UP000814033">
    <property type="component" value="Unassembled WGS sequence"/>
</dbReference>
<keyword evidence="2" id="KW-1185">Reference proteome</keyword>
<comment type="caution">
    <text evidence="1">The sequence shown here is derived from an EMBL/GenBank/DDBJ whole genome shotgun (WGS) entry which is preliminary data.</text>
</comment>
<evidence type="ECO:0000313" key="1">
    <source>
        <dbReference type="EMBL" id="KAI0041699.1"/>
    </source>
</evidence>
<dbReference type="EMBL" id="MU276107">
    <property type="protein sequence ID" value="KAI0041699.1"/>
    <property type="molecule type" value="Genomic_DNA"/>
</dbReference>
<reference evidence="1" key="1">
    <citation type="submission" date="2021-02" db="EMBL/GenBank/DDBJ databases">
        <authorList>
            <consortium name="DOE Joint Genome Institute"/>
            <person name="Ahrendt S."/>
            <person name="Looney B.P."/>
            <person name="Miyauchi S."/>
            <person name="Morin E."/>
            <person name="Drula E."/>
            <person name="Courty P.E."/>
            <person name="Chicoki N."/>
            <person name="Fauchery L."/>
            <person name="Kohler A."/>
            <person name="Kuo A."/>
            <person name="Labutti K."/>
            <person name="Pangilinan J."/>
            <person name="Lipzen A."/>
            <person name="Riley R."/>
            <person name="Andreopoulos W."/>
            <person name="He G."/>
            <person name="Johnson J."/>
            <person name="Barry K.W."/>
            <person name="Grigoriev I.V."/>
            <person name="Nagy L."/>
            <person name="Hibbett D."/>
            <person name="Henrissat B."/>
            <person name="Matheny P.B."/>
            <person name="Labbe J."/>
            <person name="Martin F."/>
        </authorList>
    </citation>
    <scope>NUCLEOTIDE SEQUENCE</scope>
    <source>
        <strain evidence="1">FP105234-sp</strain>
    </source>
</reference>
<evidence type="ECO:0000313" key="2">
    <source>
        <dbReference type="Proteomes" id="UP000814033"/>
    </source>
</evidence>
<proteinExistence type="predicted"/>
<organism evidence="1 2">
    <name type="scientific">Auriscalpium vulgare</name>
    <dbReference type="NCBI Taxonomy" id="40419"/>
    <lineage>
        <taxon>Eukaryota</taxon>
        <taxon>Fungi</taxon>
        <taxon>Dikarya</taxon>
        <taxon>Basidiomycota</taxon>
        <taxon>Agaricomycotina</taxon>
        <taxon>Agaricomycetes</taxon>
        <taxon>Russulales</taxon>
        <taxon>Auriscalpiaceae</taxon>
        <taxon>Auriscalpium</taxon>
    </lineage>
</organism>
<name>A0ACB8RC61_9AGAM</name>
<protein>
    <submittedName>
        <fullName evidence="1">Uncharacterized protein</fullName>
    </submittedName>
</protein>
<accession>A0ACB8RC61</accession>
<sequence>MRTPRNDFLHSWEAFDRTFSKQPASAPDSPGSASDAMEHDLEVRERPMAPEPFSTPPLLSHASTSSAEPSSLAESSLDYVWSEVRRRNERAMAKTPSKVESLEAAYPPDGLAVHRERRAGPLRPEDQLTFADSPDGRREKATFNLPGVRKEKMHVSYRVDRLVVTWKTVSITDVVEGDKVFRDKEEKTSTRIIPLPAGTKFEDIEAFKEHPGLVVSYPKYPRPPRERPRREKSLRRTAPR</sequence>
<reference evidence="1" key="2">
    <citation type="journal article" date="2022" name="New Phytol.">
        <title>Evolutionary transition to the ectomycorrhizal habit in the genomes of a hyperdiverse lineage of mushroom-forming fungi.</title>
        <authorList>
            <person name="Looney B."/>
            <person name="Miyauchi S."/>
            <person name="Morin E."/>
            <person name="Drula E."/>
            <person name="Courty P.E."/>
            <person name="Kohler A."/>
            <person name="Kuo A."/>
            <person name="LaButti K."/>
            <person name="Pangilinan J."/>
            <person name="Lipzen A."/>
            <person name="Riley R."/>
            <person name="Andreopoulos W."/>
            <person name="He G."/>
            <person name="Johnson J."/>
            <person name="Nolan M."/>
            <person name="Tritt A."/>
            <person name="Barry K.W."/>
            <person name="Grigoriev I.V."/>
            <person name="Nagy L.G."/>
            <person name="Hibbett D."/>
            <person name="Henrissat B."/>
            <person name="Matheny P.B."/>
            <person name="Labbe J."/>
            <person name="Martin F.M."/>
        </authorList>
    </citation>
    <scope>NUCLEOTIDE SEQUENCE</scope>
    <source>
        <strain evidence="1">FP105234-sp</strain>
    </source>
</reference>